<sequence>MTRLISLRLLWYVGVGMIVLMSLFLHTQFAVDVLLSAIAIYIPLSMLSLPLVAWLCLSRRPRAVASGVPLAWPAYLAGVTGIALLATYQVVANLNLAECGFLLVMVAVDLMLARRETGWWLRLAQEGARPLAR</sequence>
<protein>
    <recommendedName>
        <fullName evidence="4">Inner membrane protein YbjM</fullName>
    </recommendedName>
</protein>
<feature type="transmembrane region" description="Helical" evidence="1">
    <location>
        <begin position="94"/>
        <end position="113"/>
    </location>
</feature>
<gene>
    <name evidence="2" type="ORF">N5C72_19235</name>
</gene>
<keyword evidence="1" id="KW-1133">Transmembrane helix</keyword>
<comment type="caution">
    <text evidence="2">The sequence shown here is derived from an EMBL/GenBank/DDBJ whole genome shotgun (WGS) entry which is preliminary data.</text>
</comment>
<evidence type="ECO:0000313" key="2">
    <source>
        <dbReference type="EMBL" id="MDH1180223.1"/>
    </source>
</evidence>
<keyword evidence="1" id="KW-0812">Transmembrane</keyword>
<feature type="transmembrane region" description="Helical" evidence="1">
    <location>
        <begin position="9"/>
        <end position="27"/>
    </location>
</feature>
<evidence type="ECO:0008006" key="4">
    <source>
        <dbReference type="Google" id="ProtNLM"/>
    </source>
</evidence>
<reference evidence="2 3" key="1">
    <citation type="submission" date="2022-09" db="EMBL/GenBank/DDBJ databases">
        <title>Intensive care unit water sources are persistently colonized with multi-drug resistant bacteria and are the site of extensive horizontal gene transfer of antibiotic resistance genes.</title>
        <authorList>
            <person name="Diorio-Toth L."/>
        </authorList>
    </citation>
    <scope>NUCLEOTIDE SEQUENCE [LARGE SCALE GENOMIC DNA]</scope>
    <source>
        <strain evidence="2 3">GD03967</strain>
    </source>
</reference>
<feature type="transmembrane region" description="Helical" evidence="1">
    <location>
        <begin position="33"/>
        <end position="57"/>
    </location>
</feature>
<proteinExistence type="predicted"/>
<evidence type="ECO:0000256" key="1">
    <source>
        <dbReference type="SAM" id="Phobius"/>
    </source>
</evidence>
<keyword evidence="1" id="KW-0472">Membrane</keyword>
<organism evidence="2 3">
    <name type="scientific">Achromobacter mucicolens</name>
    <dbReference type="NCBI Taxonomy" id="1389922"/>
    <lineage>
        <taxon>Bacteria</taxon>
        <taxon>Pseudomonadati</taxon>
        <taxon>Pseudomonadota</taxon>
        <taxon>Betaproteobacteria</taxon>
        <taxon>Burkholderiales</taxon>
        <taxon>Alcaligenaceae</taxon>
        <taxon>Achromobacter</taxon>
    </lineage>
</organism>
<feature type="transmembrane region" description="Helical" evidence="1">
    <location>
        <begin position="69"/>
        <end position="88"/>
    </location>
</feature>
<dbReference type="Proteomes" id="UP001158644">
    <property type="component" value="Unassembled WGS sequence"/>
</dbReference>
<dbReference type="RefSeq" id="WP_279991573.1">
    <property type="nucleotide sequence ID" value="NZ_JAOBZK010000029.1"/>
</dbReference>
<dbReference type="EMBL" id="JAOBZK010000029">
    <property type="protein sequence ID" value="MDH1180223.1"/>
    <property type="molecule type" value="Genomic_DNA"/>
</dbReference>
<dbReference type="AlphaFoldDB" id="A0ABD4YXK7"/>
<name>A0ABD4YXK7_9BURK</name>
<accession>A0ABD4YXK7</accession>
<evidence type="ECO:0000313" key="3">
    <source>
        <dbReference type="Proteomes" id="UP001158644"/>
    </source>
</evidence>